<organism evidence="1 2">
    <name type="scientific">Candidatus Magnetobacterium bavaricum</name>
    <dbReference type="NCBI Taxonomy" id="29290"/>
    <lineage>
        <taxon>Bacteria</taxon>
        <taxon>Pseudomonadati</taxon>
        <taxon>Nitrospirota</taxon>
        <taxon>Thermodesulfovibrionia</taxon>
        <taxon>Thermodesulfovibrionales</taxon>
        <taxon>Candidatus Magnetobacteriaceae</taxon>
        <taxon>Candidatus Magnetobacterium</taxon>
    </lineage>
</organism>
<evidence type="ECO:0000313" key="2">
    <source>
        <dbReference type="Proteomes" id="UP000033423"/>
    </source>
</evidence>
<protein>
    <submittedName>
        <fullName evidence="1">Uncharacterized protein</fullName>
    </submittedName>
</protein>
<dbReference type="Proteomes" id="UP000033423">
    <property type="component" value="Unassembled WGS sequence"/>
</dbReference>
<evidence type="ECO:0000313" key="1">
    <source>
        <dbReference type="EMBL" id="KJU87460.1"/>
    </source>
</evidence>
<gene>
    <name evidence="1" type="ORF">MBAV_000349</name>
</gene>
<comment type="caution">
    <text evidence="1">The sequence shown here is derived from an EMBL/GenBank/DDBJ whole genome shotgun (WGS) entry which is preliminary data.</text>
</comment>
<sequence>MRVDLLAVIQVLDNDQGRLDVLDIDNGRSFFIGAKYPSNGLLGIAESNRRLNNLWVVQGCMELVKTIDVIAYDNVNVFIPVCGGVVVALRCKSHPLTVNKGDKLNEFPTGVYIPKSHGLIARP</sequence>
<keyword evidence="2" id="KW-1185">Reference proteome</keyword>
<proteinExistence type="predicted"/>
<accession>A0A0F3H000</accession>
<reference evidence="1 2" key="1">
    <citation type="submission" date="2015-02" db="EMBL/GenBank/DDBJ databases">
        <title>Single-cell genomics of uncultivated deep-branching MTB reveals a conserved set of magnetosome genes.</title>
        <authorList>
            <person name="Kolinko S."/>
            <person name="Richter M."/>
            <person name="Glockner F.O."/>
            <person name="Brachmann A."/>
            <person name="Schuler D."/>
        </authorList>
    </citation>
    <scope>NUCLEOTIDE SEQUENCE [LARGE SCALE GENOMIC DNA]</scope>
    <source>
        <strain evidence="1">TM-1</strain>
    </source>
</reference>
<dbReference type="EMBL" id="LACI01000158">
    <property type="protein sequence ID" value="KJU87460.1"/>
    <property type="molecule type" value="Genomic_DNA"/>
</dbReference>
<dbReference type="AlphaFoldDB" id="A0A0F3H000"/>
<name>A0A0F3H000_9BACT</name>